<feature type="DNA-binding region" description="H-T-H motif" evidence="2">
    <location>
        <begin position="35"/>
        <end position="54"/>
    </location>
</feature>
<dbReference type="Pfam" id="PF14278">
    <property type="entry name" value="TetR_C_8"/>
    <property type="match status" value="1"/>
</dbReference>
<dbReference type="InterPro" id="IPR001647">
    <property type="entry name" value="HTH_TetR"/>
</dbReference>
<dbReference type="RefSeq" id="WP_151146534.1">
    <property type="nucleotide sequence ID" value="NZ_WAGX01000005.1"/>
</dbReference>
<evidence type="ECO:0000256" key="2">
    <source>
        <dbReference type="PROSITE-ProRule" id="PRU00335"/>
    </source>
</evidence>
<evidence type="ECO:0000313" key="5">
    <source>
        <dbReference type="Proteomes" id="UP000461768"/>
    </source>
</evidence>
<evidence type="ECO:0000259" key="3">
    <source>
        <dbReference type="PROSITE" id="PS50977"/>
    </source>
</evidence>
<protein>
    <recommendedName>
        <fullName evidence="3">HTH tetR-type domain-containing protein</fullName>
    </recommendedName>
</protein>
<accession>A0A7V7QL83</accession>
<evidence type="ECO:0000313" key="4">
    <source>
        <dbReference type="EMBL" id="KAB1438685.1"/>
    </source>
</evidence>
<dbReference type="InterPro" id="IPR050624">
    <property type="entry name" value="HTH-type_Tx_Regulator"/>
</dbReference>
<dbReference type="PANTHER" id="PTHR43479">
    <property type="entry name" value="ACREF/ENVCD OPERON REPRESSOR-RELATED"/>
    <property type="match status" value="1"/>
</dbReference>
<proteinExistence type="predicted"/>
<keyword evidence="5" id="KW-1185">Reference proteome</keyword>
<reference evidence="4 5" key="2">
    <citation type="submission" date="2020-02" db="EMBL/GenBank/DDBJ databases">
        <title>Candidatus Galacturonibacter soehngenii shows hetero-acetogenic catabolism of galacturonic acid but lacks a canonical carbon monoxide dehydrogenase/acetyl-CoA synthase complex.</title>
        <authorList>
            <person name="Diender M."/>
            <person name="Stouten G.R."/>
            <person name="Petersen J.F."/>
            <person name="Nielsen P.H."/>
            <person name="Dueholm M.S."/>
            <person name="Pronk J.T."/>
            <person name="Van Loosdrecht M.C.M."/>
        </authorList>
    </citation>
    <scope>NUCLEOTIDE SEQUENCE [LARGE SCALE GENOMIC DNA]</scope>
    <source>
        <strain evidence="4">GalUA</strain>
    </source>
</reference>
<keyword evidence="1 2" id="KW-0238">DNA-binding</keyword>
<evidence type="ECO:0000256" key="1">
    <source>
        <dbReference type="ARBA" id="ARBA00023125"/>
    </source>
</evidence>
<dbReference type="PROSITE" id="PS50977">
    <property type="entry name" value="HTH_TETR_2"/>
    <property type="match status" value="1"/>
</dbReference>
<organism evidence="4 5">
    <name type="scientific">Candidatus Galacturonatibacter soehngenii</name>
    <dbReference type="NCBI Taxonomy" id="2307010"/>
    <lineage>
        <taxon>Bacteria</taxon>
        <taxon>Bacillati</taxon>
        <taxon>Bacillota</taxon>
        <taxon>Clostridia</taxon>
        <taxon>Lachnospirales</taxon>
        <taxon>Lachnospiraceae</taxon>
        <taxon>Candidatus Galacturonatibacter</taxon>
    </lineage>
</organism>
<dbReference type="AlphaFoldDB" id="A0A7V7QL83"/>
<gene>
    <name evidence="4" type="ORF">F7O84_14265</name>
</gene>
<dbReference type="PANTHER" id="PTHR43479:SF7">
    <property type="entry name" value="TETR-FAMILY TRANSCRIPTIONAL REGULATOR"/>
    <property type="match status" value="1"/>
</dbReference>
<dbReference type="SUPFAM" id="SSF46689">
    <property type="entry name" value="Homeodomain-like"/>
    <property type="match status" value="1"/>
</dbReference>
<dbReference type="InterPro" id="IPR009057">
    <property type="entry name" value="Homeodomain-like_sf"/>
</dbReference>
<dbReference type="InterPro" id="IPR039532">
    <property type="entry name" value="TetR_C_Firmicutes"/>
</dbReference>
<dbReference type="Proteomes" id="UP000461768">
    <property type="component" value="Unassembled WGS sequence"/>
</dbReference>
<reference evidence="4 5" key="1">
    <citation type="submission" date="2019-09" db="EMBL/GenBank/DDBJ databases">
        <authorList>
            <person name="Valk L.C."/>
        </authorList>
    </citation>
    <scope>NUCLEOTIDE SEQUENCE [LARGE SCALE GENOMIC DNA]</scope>
    <source>
        <strain evidence="4">GalUA</strain>
    </source>
</reference>
<comment type="caution">
    <text evidence="4">The sequence shown here is derived from an EMBL/GenBank/DDBJ whole genome shotgun (WGS) entry which is preliminary data.</text>
</comment>
<dbReference type="OrthoDB" id="9810250at2"/>
<sequence length="189" mass="22130">MHKKSIINQRVMLTKRLIHEALLEMLKTYNIKKISIRELCQVARINRTTFYNHYGSQYDVLNEIAQTYIQNTSFTILNDMSKSKSIDECLTQVLQYIKDNLEFAKLVLEQDNYDLLTQIALSLPQFDQLIIEHLPKDLDLDKKKAIASFVQHGTVRLVKEWIFSDCLKSPEEEAQLILYIVGRTIGMKY</sequence>
<dbReference type="GO" id="GO:0003677">
    <property type="term" value="F:DNA binding"/>
    <property type="evidence" value="ECO:0007669"/>
    <property type="project" value="UniProtKB-UniRule"/>
</dbReference>
<dbReference type="Gene3D" id="1.10.357.10">
    <property type="entry name" value="Tetracycline Repressor, domain 2"/>
    <property type="match status" value="1"/>
</dbReference>
<name>A0A7V7QL83_9FIRM</name>
<dbReference type="EMBL" id="WAGX01000005">
    <property type="protein sequence ID" value="KAB1438685.1"/>
    <property type="molecule type" value="Genomic_DNA"/>
</dbReference>
<feature type="domain" description="HTH tetR-type" evidence="3">
    <location>
        <begin position="12"/>
        <end position="72"/>
    </location>
</feature>